<accession>A0A117SYG1</accession>
<dbReference type="Proteomes" id="UP000053557">
    <property type="component" value="Unassembled WGS sequence"/>
</dbReference>
<comment type="subcellular location">
    <subcellularLocation>
        <location evidence="8">Cytoplasm</location>
    </subcellularLocation>
</comment>
<evidence type="ECO:0000256" key="3">
    <source>
        <dbReference type="ARBA" id="ARBA00022741"/>
    </source>
</evidence>
<dbReference type="SUPFAM" id="SSF52540">
    <property type="entry name" value="P-loop containing nucleoside triphosphate hydrolases"/>
    <property type="match status" value="1"/>
</dbReference>
<evidence type="ECO:0000256" key="1">
    <source>
        <dbReference type="ARBA" id="ARBA00009427"/>
    </source>
</evidence>
<evidence type="ECO:0000256" key="8">
    <source>
        <dbReference type="HAMAP-Rule" id="MF_00238"/>
    </source>
</evidence>
<name>A0A117SYG1_9BACL</name>
<feature type="domain" description="Cytidylate kinase" evidence="9">
    <location>
        <begin position="11"/>
        <end position="224"/>
    </location>
</feature>
<dbReference type="AlphaFoldDB" id="A0A117SYG1"/>
<dbReference type="CDD" id="cd02020">
    <property type="entry name" value="CMPK"/>
    <property type="match status" value="1"/>
</dbReference>
<evidence type="ECO:0000256" key="6">
    <source>
        <dbReference type="ARBA" id="ARBA00047615"/>
    </source>
</evidence>
<dbReference type="GO" id="GO:0006220">
    <property type="term" value="P:pyrimidine nucleotide metabolic process"/>
    <property type="evidence" value="ECO:0007669"/>
    <property type="project" value="UniProtKB-UniRule"/>
</dbReference>
<proteinExistence type="inferred from homology"/>
<comment type="catalytic activity">
    <reaction evidence="7 8">
        <text>CMP + ATP = CDP + ADP</text>
        <dbReference type="Rhea" id="RHEA:11600"/>
        <dbReference type="ChEBI" id="CHEBI:30616"/>
        <dbReference type="ChEBI" id="CHEBI:58069"/>
        <dbReference type="ChEBI" id="CHEBI:60377"/>
        <dbReference type="ChEBI" id="CHEBI:456216"/>
        <dbReference type="EC" id="2.7.4.25"/>
    </reaction>
</comment>
<dbReference type="GO" id="GO:0015949">
    <property type="term" value="P:nucleobase-containing small molecule interconversion"/>
    <property type="evidence" value="ECO:0007669"/>
    <property type="project" value="TreeGrafter"/>
</dbReference>
<dbReference type="GO" id="GO:0036431">
    <property type="term" value="F:dCMP kinase activity"/>
    <property type="evidence" value="ECO:0007669"/>
    <property type="project" value="InterPro"/>
</dbReference>
<evidence type="ECO:0000313" key="11">
    <source>
        <dbReference type="Proteomes" id="UP000053557"/>
    </source>
</evidence>
<dbReference type="PANTHER" id="PTHR21299:SF2">
    <property type="entry name" value="CYTIDYLATE KINASE"/>
    <property type="match status" value="1"/>
</dbReference>
<dbReference type="GO" id="GO:0005829">
    <property type="term" value="C:cytosol"/>
    <property type="evidence" value="ECO:0007669"/>
    <property type="project" value="TreeGrafter"/>
</dbReference>
<dbReference type="InterPro" id="IPR003136">
    <property type="entry name" value="Cytidylate_kin"/>
</dbReference>
<protein>
    <recommendedName>
        <fullName evidence="8">Cytidylate kinase</fullName>
        <shortName evidence="8">CK</shortName>
        <ecNumber evidence="8">2.7.4.25</ecNumber>
    </recommendedName>
    <alternativeName>
        <fullName evidence="8">Cytidine monophosphate kinase</fullName>
        <shortName evidence="8">CMP kinase</shortName>
    </alternativeName>
</protein>
<dbReference type="EC" id="2.7.4.25" evidence="8"/>
<keyword evidence="5 8" id="KW-0067">ATP-binding</keyword>
<feature type="binding site" evidence="8">
    <location>
        <begin position="15"/>
        <end position="23"/>
    </location>
    <ligand>
        <name>ATP</name>
        <dbReference type="ChEBI" id="CHEBI:30616"/>
    </ligand>
</feature>
<dbReference type="Gene3D" id="3.40.50.300">
    <property type="entry name" value="P-loop containing nucleotide triphosphate hydrolases"/>
    <property type="match status" value="1"/>
</dbReference>
<evidence type="ECO:0000256" key="5">
    <source>
        <dbReference type="ARBA" id="ARBA00022840"/>
    </source>
</evidence>
<dbReference type="InterPro" id="IPR011994">
    <property type="entry name" value="Cytidylate_kinase_dom"/>
</dbReference>
<evidence type="ECO:0000256" key="4">
    <source>
        <dbReference type="ARBA" id="ARBA00022777"/>
    </source>
</evidence>
<dbReference type="PANTHER" id="PTHR21299">
    <property type="entry name" value="CYTIDYLATE KINASE/PANTOATE-BETA-ALANINE LIGASE"/>
    <property type="match status" value="1"/>
</dbReference>
<reference evidence="10 11" key="1">
    <citation type="submission" date="2015-12" db="EMBL/GenBank/DDBJ databases">
        <title>Draft genome sequence of Acidibacillus ferrooxidans ITV001, isolated from a chalcopyrite acid mine drainage site in Brazil.</title>
        <authorList>
            <person name="Dall'Agnol H."/>
            <person name="Nancucheo I."/>
            <person name="Johnson B."/>
            <person name="Oliveira R."/>
            <person name="Leite L."/>
            <person name="Pylro V."/>
            <person name="Nunes G.L."/>
            <person name="Tzotzos G."/>
            <person name="Fernandes G.R."/>
            <person name="Dutra J."/>
            <person name="Orellana S.C."/>
            <person name="Oliveira G."/>
        </authorList>
    </citation>
    <scope>NUCLEOTIDE SEQUENCE [LARGE SCALE GENOMIC DNA]</scope>
    <source>
        <strain evidence="11">ITV01</strain>
    </source>
</reference>
<keyword evidence="8" id="KW-0963">Cytoplasm</keyword>
<dbReference type="HAMAP" id="MF_00238">
    <property type="entry name" value="Cytidyl_kinase_type1"/>
    <property type="match status" value="1"/>
</dbReference>
<comment type="caution">
    <text evidence="10">The sequence shown here is derived from an EMBL/GenBank/DDBJ whole genome shotgun (WGS) entry which is preliminary data.</text>
</comment>
<sequence length="234" mass="25723">MGRPREEIVKIALDGPAGAGKSTVAKEVAKKLQMTYVDSGAMYRCVTFLAIKNHVAMQDEPGLFKLAKAMQLMFIPSEHGQGVQLDGVDVTDAIRTPEVGALVPLVANHALVRECLVEKQREIAHTAYHVVMDGRDIGTHVLPDATVKVYLTATLDVRAKRRHEELVRQGFTGTVSDVMKLLHERDEIDGRREIAPMRPASDAVILDTSCLAIHEVTAMVVSLCQARMHNEVSH</sequence>
<evidence type="ECO:0000259" key="9">
    <source>
        <dbReference type="Pfam" id="PF02224"/>
    </source>
</evidence>
<dbReference type="NCBIfam" id="TIGR00017">
    <property type="entry name" value="cmk"/>
    <property type="match status" value="1"/>
</dbReference>
<keyword evidence="11" id="KW-1185">Reference proteome</keyword>
<keyword evidence="2 8" id="KW-0808">Transferase</keyword>
<organism evidence="10 11">
    <name type="scientific">Ferroacidibacillus organovorans</name>
    <dbReference type="NCBI Taxonomy" id="1765683"/>
    <lineage>
        <taxon>Bacteria</taxon>
        <taxon>Bacillati</taxon>
        <taxon>Bacillota</taxon>
        <taxon>Bacilli</taxon>
        <taxon>Bacillales</taxon>
        <taxon>Alicyclobacillaceae</taxon>
        <taxon>Ferroacidibacillus</taxon>
    </lineage>
</organism>
<keyword evidence="3 8" id="KW-0547">Nucleotide-binding</keyword>
<evidence type="ECO:0000256" key="2">
    <source>
        <dbReference type="ARBA" id="ARBA00022679"/>
    </source>
</evidence>
<evidence type="ECO:0000256" key="7">
    <source>
        <dbReference type="ARBA" id="ARBA00048478"/>
    </source>
</evidence>
<dbReference type="Pfam" id="PF02224">
    <property type="entry name" value="Cytidylate_kin"/>
    <property type="match status" value="1"/>
</dbReference>
<evidence type="ECO:0000313" key="10">
    <source>
        <dbReference type="EMBL" id="KUO96891.1"/>
    </source>
</evidence>
<dbReference type="EMBL" id="LPVJ01000009">
    <property type="protein sequence ID" value="KUO96891.1"/>
    <property type="molecule type" value="Genomic_DNA"/>
</dbReference>
<gene>
    <name evidence="8" type="primary">cmk</name>
    <name evidence="10" type="ORF">ATW55_08830</name>
</gene>
<dbReference type="OrthoDB" id="9807434at2"/>
<dbReference type="InterPro" id="IPR027417">
    <property type="entry name" value="P-loop_NTPase"/>
</dbReference>
<keyword evidence="4 8" id="KW-0418">Kinase</keyword>
<dbReference type="GO" id="GO:0036430">
    <property type="term" value="F:CMP kinase activity"/>
    <property type="evidence" value="ECO:0007669"/>
    <property type="project" value="RHEA"/>
</dbReference>
<comment type="similarity">
    <text evidence="1 8">Belongs to the cytidylate kinase family. Type 1 subfamily.</text>
</comment>
<dbReference type="GO" id="GO:0005524">
    <property type="term" value="F:ATP binding"/>
    <property type="evidence" value="ECO:0007669"/>
    <property type="project" value="UniProtKB-UniRule"/>
</dbReference>
<comment type="catalytic activity">
    <reaction evidence="6 8">
        <text>dCMP + ATP = dCDP + ADP</text>
        <dbReference type="Rhea" id="RHEA:25094"/>
        <dbReference type="ChEBI" id="CHEBI:30616"/>
        <dbReference type="ChEBI" id="CHEBI:57566"/>
        <dbReference type="ChEBI" id="CHEBI:58593"/>
        <dbReference type="ChEBI" id="CHEBI:456216"/>
        <dbReference type="EC" id="2.7.4.25"/>
    </reaction>
</comment>